<evidence type="ECO:0000256" key="2">
    <source>
        <dbReference type="SAM" id="Phobius"/>
    </source>
</evidence>
<gene>
    <name evidence="3" type="ORF">NLI96_g9946</name>
</gene>
<feature type="transmembrane region" description="Helical" evidence="2">
    <location>
        <begin position="90"/>
        <end position="112"/>
    </location>
</feature>
<dbReference type="EMBL" id="JANAWD010000533">
    <property type="protein sequence ID" value="KAJ3478172.1"/>
    <property type="molecule type" value="Genomic_DNA"/>
</dbReference>
<feature type="region of interest" description="Disordered" evidence="1">
    <location>
        <begin position="385"/>
        <end position="419"/>
    </location>
</feature>
<feature type="transmembrane region" description="Helical" evidence="2">
    <location>
        <begin position="158"/>
        <end position="179"/>
    </location>
</feature>
<comment type="caution">
    <text evidence="3">The sequence shown here is derived from an EMBL/GenBank/DDBJ whole genome shotgun (WGS) entry which is preliminary data.</text>
</comment>
<protein>
    <submittedName>
        <fullName evidence="3">Uncharacterized protein</fullName>
    </submittedName>
</protein>
<feature type="transmembrane region" description="Helical" evidence="2">
    <location>
        <begin position="124"/>
        <end position="146"/>
    </location>
</feature>
<feature type="transmembrane region" description="Helical" evidence="2">
    <location>
        <begin position="236"/>
        <end position="258"/>
    </location>
</feature>
<feature type="transmembrane region" description="Helical" evidence="2">
    <location>
        <begin position="199"/>
        <end position="224"/>
    </location>
</feature>
<accession>A0AAD5UUU2</accession>
<proteinExistence type="predicted"/>
<reference evidence="3" key="1">
    <citation type="submission" date="2022-07" db="EMBL/GenBank/DDBJ databases">
        <title>Genome Sequence of Physisporinus lineatus.</title>
        <authorList>
            <person name="Buettner E."/>
        </authorList>
    </citation>
    <scope>NUCLEOTIDE SEQUENCE</scope>
    <source>
        <strain evidence="3">VT162</strain>
    </source>
</reference>
<sequence length="419" mass="47467">MADWNSTEEVTKDSRASLGDLQNAINVTHTGDLIGVFVNVIFVFFGIFIWEFATTWDFELSIITRKRKFTWPLSESAHCFRLVEACILRLFLEVFYFLCRYCMLLALVGLVLSLSVTKEINCNALYIFNSVTGNLAILNASTSLMIRTIALWERKWAVIIPLGIMCLAHWAILWRGMFIVDANWNSQQGSCIVTSTEHVFLNVGFFTTMGVDFTIMCFSMFALLRKHHTKSDLWNLLFRDGLVYFVITFACNAVPAILNVLNLNPIMNVYAYSLPLCNFHQANDQGFRMMQNNNSATVAAIAACRLVVRLQVFNKADVYIHETPVTSERRRSLRFSSMASKRHTMPRRPEVVVTTDHFVMEDFSLPSSPKSMPLSPVSLDEKVEATLRLKSAPRKSTSTKYDDEGSGTDTGADEAEKMV</sequence>
<evidence type="ECO:0000256" key="1">
    <source>
        <dbReference type="SAM" id="MobiDB-lite"/>
    </source>
</evidence>
<dbReference type="AlphaFoldDB" id="A0AAD5UUU2"/>
<feature type="transmembrane region" description="Helical" evidence="2">
    <location>
        <begin position="33"/>
        <end position="58"/>
    </location>
</feature>
<keyword evidence="2" id="KW-0472">Membrane</keyword>
<keyword evidence="2" id="KW-0812">Transmembrane</keyword>
<keyword evidence="4" id="KW-1185">Reference proteome</keyword>
<organism evidence="3 4">
    <name type="scientific">Meripilus lineatus</name>
    <dbReference type="NCBI Taxonomy" id="2056292"/>
    <lineage>
        <taxon>Eukaryota</taxon>
        <taxon>Fungi</taxon>
        <taxon>Dikarya</taxon>
        <taxon>Basidiomycota</taxon>
        <taxon>Agaricomycotina</taxon>
        <taxon>Agaricomycetes</taxon>
        <taxon>Polyporales</taxon>
        <taxon>Meripilaceae</taxon>
        <taxon>Meripilus</taxon>
    </lineage>
</organism>
<name>A0AAD5UUU2_9APHY</name>
<dbReference type="Proteomes" id="UP001212997">
    <property type="component" value="Unassembled WGS sequence"/>
</dbReference>
<evidence type="ECO:0000313" key="4">
    <source>
        <dbReference type="Proteomes" id="UP001212997"/>
    </source>
</evidence>
<evidence type="ECO:0000313" key="3">
    <source>
        <dbReference type="EMBL" id="KAJ3478172.1"/>
    </source>
</evidence>
<keyword evidence="2" id="KW-1133">Transmembrane helix</keyword>